<feature type="transmembrane region" description="Helical" evidence="6">
    <location>
        <begin position="101"/>
        <end position="120"/>
    </location>
</feature>
<evidence type="ECO:0000256" key="7">
    <source>
        <dbReference type="SAM" id="MobiDB-lite"/>
    </source>
</evidence>
<keyword evidence="6" id="KW-1003">Cell membrane</keyword>
<feature type="compositionally biased region" description="Basic and acidic residues" evidence="7">
    <location>
        <begin position="305"/>
        <end position="315"/>
    </location>
</feature>
<proteinExistence type="inferred from homology"/>
<dbReference type="Proteomes" id="UP000246018">
    <property type="component" value="Unassembled WGS sequence"/>
</dbReference>
<comment type="caution">
    <text evidence="8">The sequence shown here is derived from an EMBL/GenBank/DDBJ whole genome shotgun (WGS) entry which is preliminary data.</text>
</comment>
<comment type="subcellular location">
    <subcellularLocation>
        <location evidence="6">Cell membrane</location>
        <topology evidence="6">Multi-pass membrane protein</topology>
    </subcellularLocation>
    <subcellularLocation>
        <location evidence="1">Membrane</location>
        <topology evidence="1">Multi-pass membrane protein</topology>
    </subcellularLocation>
</comment>
<keyword evidence="9" id="KW-1185">Reference proteome</keyword>
<dbReference type="InterPro" id="IPR051598">
    <property type="entry name" value="TSUP/Inactive_protease-like"/>
</dbReference>
<dbReference type="GO" id="GO:0005886">
    <property type="term" value="C:plasma membrane"/>
    <property type="evidence" value="ECO:0007669"/>
    <property type="project" value="UniProtKB-SubCell"/>
</dbReference>
<dbReference type="OrthoDB" id="45564at2"/>
<dbReference type="RefSeq" id="WP_116573973.1">
    <property type="nucleotide sequence ID" value="NZ_QDGZ01000010.1"/>
</dbReference>
<evidence type="ECO:0000313" key="8">
    <source>
        <dbReference type="EMBL" id="PVG81047.1"/>
    </source>
</evidence>
<feature type="transmembrane region" description="Helical" evidence="6">
    <location>
        <begin position="174"/>
        <end position="198"/>
    </location>
</feature>
<evidence type="ECO:0000256" key="3">
    <source>
        <dbReference type="ARBA" id="ARBA00022692"/>
    </source>
</evidence>
<feature type="transmembrane region" description="Helical" evidence="6">
    <location>
        <begin position="237"/>
        <end position="256"/>
    </location>
</feature>
<accession>A0A2T8F5R9</accession>
<dbReference type="InterPro" id="IPR002781">
    <property type="entry name" value="TM_pro_TauE-like"/>
</dbReference>
<keyword evidence="5 6" id="KW-0472">Membrane</keyword>
<feature type="region of interest" description="Disordered" evidence="7">
    <location>
        <begin position="292"/>
        <end position="315"/>
    </location>
</feature>
<keyword evidence="3 6" id="KW-0812">Transmembrane</keyword>
<organism evidence="8 9">
    <name type="scientific">Nocardioides gansuensis</name>
    <dbReference type="NCBI Taxonomy" id="2138300"/>
    <lineage>
        <taxon>Bacteria</taxon>
        <taxon>Bacillati</taxon>
        <taxon>Actinomycetota</taxon>
        <taxon>Actinomycetes</taxon>
        <taxon>Propionibacteriales</taxon>
        <taxon>Nocardioidaceae</taxon>
        <taxon>Nocardioides</taxon>
    </lineage>
</organism>
<dbReference type="EMBL" id="QDGZ01000010">
    <property type="protein sequence ID" value="PVG81047.1"/>
    <property type="molecule type" value="Genomic_DNA"/>
</dbReference>
<sequence length="315" mass="32209">MWIVVVFALAGGLAQLVDGTLGMGFGVTSATVLLFMGIAPVTASAATHAAKLPTTLISGLSHWREGNVDTAVLLRVALPGAMGGFLGAVVLTNISLVSAKAWMSGLLVFFGLVIFARFGLGVRLIPTPQNGHTARWLSPIGLLGGFVDATGGGGWGPVVTPSLMTVTRHEPRKVVGTVNAAEFLVAVSVSFGFLTGAAQHGVPWLPVTGLIVGGVIMAPIAARLAGRLPHAPMGTMVGGLVVLVNGVTIVAALGGLPGWVDAVLILLTVAVIGAVARQAWRRERDERAAAVLVTPHEPPPGPDAALRERGTPEPI</sequence>
<feature type="transmembrane region" description="Helical" evidence="6">
    <location>
        <begin position="204"/>
        <end position="225"/>
    </location>
</feature>
<evidence type="ECO:0000256" key="5">
    <source>
        <dbReference type="ARBA" id="ARBA00023136"/>
    </source>
</evidence>
<comment type="similarity">
    <text evidence="2 6">Belongs to the 4-toluene sulfonate uptake permease (TSUP) (TC 2.A.102) family.</text>
</comment>
<protein>
    <recommendedName>
        <fullName evidence="6">Probable membrane transporter protein</fullName>
    </recommendedName>
</protein>
<feature type="transmembrane region" description="Helical" evidence="6">
    <location>
        <begin position="29"/>
        <end position="50"/>
    </location>
</feature>
<evidence type="ECO:0000256" key="1">
    <source>
        <dbReference type="ARBA" id="ARBA00004141"/>
    </source>
</evidence>
<dbReference type="PANTHER" id="PTHR43701:SF12">
    <property type="entry name" value="MEMBRANE TRANSPORTER PROTEIN YTNM-RELATED"/>
    <property type="match status" value="1"/>
</dbReference>
<evidence type="ECO:0000256" key="4">
    <source>
        <dbReference type="ARBA" id="ARBA00022989"/>
    </source>
</evidence>
<dbReference type="AlphaFoldDB" id="A0A2T8F5R9"/>
<feature type="transmembrane region" description="Helical" evidence="6">
    <location>
        <begin position="71"/>
        <end position="95"/>
    </location>
</feature>
<dbReference type="Pfam" id="PF01925">
    <property type="entry name" value="TauE"/>
    <property type="match status" value="1"/>
</dbReference>
<evidence type="ECO:0000313" key="9">
    <source>
        <dbReference type="Proteomes" id="UP000246018"/>
    </source>
</evidence>
<name>A0A2T8F5R9_9ACTN</name>
<gene>
    <name evidence="8" type="ORF">DDE18_19685</name>
</gene>
<evidence type="ECO:0000256" key="6">
    <source>
        <dbReference type="RuleBase" id="RU363041"/>
    </source>
</evidence>
<keyword evidence="4 6" id="KW-1133">Transmembrane helix</keyword>
<reference evidence="8 9" key="1">
    <citation type="submission" date="2018-04" db="EMBL/GenBank/DDBJ databases">
        <title>Genome of Nocardioides gansuensis WSJ-1.</title>
        <authorList>
            <person name="Wu S."/>
            <person name="Wang G."/>
        </authorList>
    </citation>
    <scope>NUCLEOTIDE SEQUENCE [LARGE SCALE GENOMIC DNA]</scope>
    <source>
        <strain evidence="8 9">WSJ-1</strain>
    </source>
</reference>
<feature type="transmembrane region" description="Helical" evidence="6">
    <location>
        <begin position="262"/>
        <end position="280"/>
    </location>
</feature>
<dbReference type="PANTHER" id="PTHR43701">
    <property type="entry name" value="MEMBRANE TRANSPORTER PROTEIN MJ0441-RELATED"/>
    <property type="match status" value="1"/>
</dbReference>
<evidence type="ECO:0000256" key="2">
    <source>
        <dbReference type="ARBA" id="ARBA00009142"/>
    </source>
</evidence>